<evidence type="ECO:0000256" key="1">
    <source>
        <dbReference type="SAM" id="SignalP"/>
    </source>
</evidence>
<dbReference type="OrthoDB" id="2111471at2"/>
<dbReference type="SUPFAM" id="SSF49464">
    <property type="entry name" value="Carboxypeptidase regulatory domain-like"/>
    <property type="match status" value="1"/>
</dbReference>
<dbReference type="AlphaFoldDB" id="A0A3E1R927"/>
<dbReference type="Pfam" id="PF14321">
    <property type="entry name" value="DUF4382"/>
    <property type="match status" value="1"/>
</dbReference>
<keyword evidence="1" id="KW-0732">Signal</keyword>
<proteinExistence type="predicted"/>
<comment type="caution">
    <text evidence="3">The sequence shown here is derived from an EMBL/GenBank/DDBJ whole genome shotgun (WGS) entry which is preliminary data.</text>
</comment>
<sequence length="399" mass="40632">MTFHWKTALAVASAALGLFACGGGGMSGTGASASGAMHLSLTDAPACGYDNVYLTVERIRVNKSDTAVDGDNTWSEVVLNPAKRIDLLTLTNGVLSELGQTTLPTGKYTQMRLVLAPNTGPGANPLANSIKPTGGTEVALSTPSAQQSGLKLNVNMDIAADQVADFAIDFDACKSIVKRGNSGQYNLKPVVTVIPVVSSAGMKVQGYVQGAVALPTTTVSLQLNGVPVKATVPDLNGRFVLYPVPVGNYALVVTAPGHVTGVVTDVPVTATAITTVNTLGTPITPPLATQRAITGTLDPSTATVRALQTLTGGPTVEVAWGLVEVPTVLPAPASFSLSLPIEAPVVAPYVALPASLNFAADSSASVSGKYTLEATSGTSIQPVPINANAIVSPVAFTFP</sequence>
<dbReference type="InterPro" id="IPR025491">
    <property type="entry name" value="DUF4382"/>
</dbReference>
<reference evidence="3 4" key="1">
    <citation type="submission" date="2018-05" db="EMBL/GenBank/DDBJ databases">
        <title>Rhodoferax soyangensis sp.nov., isolated from an oligotrophic freshwater lake.</title>
        <authorList>
            <person name="Park M."/>
        </authorList>
    </citation>
    <scope>NUCLEOTIDE SEQUENCE [LARGE SCALE GENOMIC DNA]</scope>
    <source>
        <strain evidence="3 4">IMCC26218</strain>
    </source>
</reference>
<evidence type="ECO:0000313" key="3">
    <source>
        <dbReference type="EMBL" id="RFO95868.1"/>
    </source>
</evidence>
<protein>
    <recommendedName>
        <fullName evidence="2">DUF4382 domain-containing protein</fullName>
    </recommendedName>
</protein>
<accession>A0A3E1R927</accession>
<dbReference type="RefSeq" id="WP_117178869.1">
    <property type="nucleotide sequence ID" value="NZ_QFZK01000011.1"/>
</dbReference>
<gene>
    <name evidence="3" type="ORF">DIC66_15600</name>
</gene>
<name>A0A3E1R927_9BURK</name>
<dbReference type="Gene3D" id="2.60.40.1120">
    <property type="entry name" value="Carboxypeptidase-like, regulatory domain"/>
    <property type="match status" value="1"/>
</dbReference>
<feature type="signal peptide" evidence="1">
    <location>
        <begin position="1"/>
        <end position="20"/>
    </location>
</feature>
<evidence type="ECO:0000313" key="4">
    <source>
        <dbReference type="Proteomes" id="UP000260665"/>
    </source>
</evidence>
<keyword evidence="4" id="KW-1185">Reference proteome</keyword>
<dbReference type="EMBL" id="QFZK01000011">
    <property type="protein sequence ID" value="RFO95868.1"/>
    <property type="molecule type" value="Genomic_DNA"/>
</dbReference>
<dbReference type="Proteomes" id="UP000260665">
    <property type="component" value="Unassembled WGS sequence"/>
</dbReference>
<dbReference type="InterPro" id="IPR008969">
    <property type="entry name" value="CarboxyPept-like_regulatory"/>
</dbReference>
<evidence type="ECO:0000259" key="2">
    <source>
        <dbReference type="Pfam" id="PF14321"/>
    </source>
</evidence>
<organism evidence="3 4">
    <name type="scientific">Rhodoferax lacus</name>
    <dbReference type="NCBI Taxonomy" id="2184758"/>
    <lineage>
        <taxon>Bacteria</taxon>
        <taxon>Pseudomonadati</taxon>
        <taxon>Pseudomonadota</taxon>
        <taxon>Betaproteobacteria</taxon>
        <taxon>Burkholderiales</taxon>
        <taxon>Comamonadaceae</taxon>
        <taxon>Rhodoferax</taxon>
    </lineage>
</organism>
<feature type="domain" description="DUF4382" evidence="2">
    <location>
        <begin position="35"/>
        <end position="189"/>
    </location>
</feature>
<feature type="chain" id="PRO_5017669712" description="DUF4382 domain-containing protein" evidence="1">
    <location>
        <begin position="21"/>
        <end position="399"/>
    </location>
</feature>
<dbReference type="PROSITE" id="PS51257">
    <property type="entry name" value="PROKAR_LIPOPROTEIN"/>
    <property type="match status" value="1"/>
</dbReference>